<gene>
    <name evidence="3" type="ORF">PAC_02568</name>
</gene>
<evidence type="ECO:0000313" key="3">
    <source>
        <dbReference type="EMBL" id="CZR52691.1"/>
    </source>
</evidence>
<feature type="domain" description="Glyoxalase/fosfomycin resistance/dioxygenase" evidence="2">
    <location>
        <begin position="26"/>
        <end position="126"/>
    </location>
</feature>
<dbReference type="STRING" id="576137.A0A1L7WIU3"/>
<dbReference type="PANTHER" id="PTHR33993">
    <property type="entry name" value="GLYOXALASE-RELATED"/>
    <property type="match status" value="1"/>
</dbReference>
<name>A0A1L7WIU3_9HELO</name>
<dbReference type="Pfam" id="PF00903">
    <property type="entry name" value="Glyoxalase"/>
    <property type="match status" value="1"/>
</dbReference>
<dbReference type="InterPro" id="IPR004360">
    <property type="entry name" value="Glyas_Fos-R_dOase_dom"/>
</dbReference>
<evidence type="ECO:0000256" key="1">
    <source>
        <dbReference type="SAM" id="MobiDB-lite"/>
    </source>
</evidence>
<dbReference type="EMBL" id="FJOG01000003">
    <property type="protein sequence ID" value="CZR52691.1"/>
    <property type="molecule type" value="Genomic_DNA"/>
</dbReference>
<evidence type="ECO:0000259" key="2">
    <source>
        <dbReference type="Pfam" id="PF00903"/>
    </source>
</evidence>
<reference evidence="3 4" key="1">
    <citation type="submission" date="2016-03" db="EMBL/GenBank/DDBJ databases">
        <authorList>
            <person name="Ploux O."/>
        </authorList>
    </citation>
    <scope>NUCLEOTIDE SEQUENCE [LARGE SCALE GENOMIC DNA]</scope>
    <source>
        <strain evidence="3 4">UAMH 11012</strain>
    </source>
</reference>
<proteinExistence type="predicted"/>
<evidence type="ECO:0000313" key="4">
    <source>
        <dbReference type="Proteomes" id="UP000184330"/>
    </source>
</evidence>
<dbReference type="AlphaFoldDB" id="A0A1L7WIU3"/>
<keyword evidence="4" id="KW-1185">Reference proteome</keyword>
<dbReference type="OrthoDB" id="447346at2759"/>
<accession>A0A1L7WIU3</accession>
<dbReference type="SUPFAM" id="SSF54593">
    <property type="entry name" value="Glyoxalase/Bleomycin resistance protein/Dihydroxybiphenyl dioxygenase"/>
    <property type="match status" value="2"/>
</dbReference>
<dbReference type="Gene3D" id="3.10.180.10">
    <property type="entry name" value="2,3-Dihydroxybiphenyl 1,2-Dioxygenase, domain 1"/>
    <property type="match status" value="2"/>
</dbReference>
<dbReference type="InterPro" id="IPR052164">
    <property type="entry name" value="Anthracycline_SecMetBiosynth"/>
</dbReference>
<dbReference type="Proteomes" id="UP000184330">
    <property type="component" value="Unassembled WGS sequence"/>
</dbReference>
<protein>
    <recommendedName>
        <fullName evidence="2">Glyoxalase/fosfomycin resistance/dioxygenase domain-containing protein</fullName>
    </recommendedName>
</protein>
<sequence length="213" mass="23133">MPQPTSDSTAEAQVSSSKPSPNSPAWLNIPCFSVPRAREFYASVFGWSFFSPPGTSSESFHPFKITDSVVMGALMKSDDAEGVRGTEKGKEGGIVVYLMVEDVNATLKRVVEKGGKVKQGKRVEGEHTELGSFWDTEGNVKSDDAEGVRGTEKGKEGGIVVYLMVEDVNATLKRVVEKGGKVKQGKRVEGEHTELGSFWDTEGNVVGILKWLF</sequence>
<dbReference type="InterPro" id="IPR029068">
    <property type="entry name" value="Glyas_Bleomycin-R_OHBP_Dase"/>
</dbReference>
<organism evidence="3 4">
    <name type="scientific">Phialocephala subalpina</name>
    <dbReference type="NCBI Taxonomy" id="576137"/>
    <lineage>
        <taxon>Eukaryota</taxon>
        <taxon>Fungi</taxon>
        <taxon>Dikarya</taxon>
        <taxon>Ascomycota</taxon>
        <taxon>Pezizomycotina</taxon>
        <taxon>Leotiomycetes</taxon>
        <taxon>Helotiales</taxon>
        <taxon>Mollisiaceae</taxon>
        <taxon>Phialocephala</taxon>
        <taxon>Phialocephala fortinii species complex</taxon>
    </lineage>
</organism>
<feature type="region of interest" description="Disordered" evidence="1">
    <location>
        <begin position="1"/>
        <end position="22"/>
    </location>
</feature>